<keyword evidence="3" id="KW-0804">Transcription</keyword>
<proteinExistence type="predicted"/>
<evidence type="ECO:0000313" key="5">
    <source>
        <dbReference type="EMBL" id="TCO54393.1"/>
    </source>
</evidence>
<evidence type="ECO:0000256" key="1">
    <source>
        <dbReference type="ARBA" id="ARBA00023015"/>
    </source>
</evidence>
<dbReference type="InterPro" id="IPR036390">
    <property type="entry name" value="WH_DNA-bd_sf"/>
</dbReference>
<sequence length="283" mass="30567">MTDAGRKLVVDRQGVTIIGDGFQFSTSAVPRDALEPDLDGLVAQATGAGEVESVITGLQSMTRLTYGQYCALSRALEVIGERWSMLLVRNLLVGPRKLADLQQGLPRLPADTLLARLRELEHGGVVRRTPDEVDGEVYELTEFGLELDDITVRLGQWGARLLGEPRAEDIITPDALVMALRSNFRPEASFGREAGYQVQIAEFDLVVYAYVRDGVMSSGVGPLPGGADVVIETGMNIRPLLTGELDPDEAVRAGAIQVDGDPALLHTFVADFRMPAASPQPEN</sequence>
<keyword evidence="6" id="KW-1185">Reference proteome</keyword>
<dbReference type="Gene3D" id="3.30.1050.10">
    <property type="entry name" value="SCP2 sterol-binding domain"/>
    <property type="match status" value="1"/>
</dbReference>
<dbReference type="PROSITE" id="PS51118">
    <property type="entry name" value="HTH_HXLR"/>
    <property type="match status" value="1"/>
</dbReference>
<dbReference type="GO" id="GO:0003677">
    <property type="term" value="F:DNA binding"/>
    <property type="evidence" value="ECO:0007669"/>
    <property type="project" value="UniProtKB-KW"/>
</dbReference>
<dbReference type="Proteomes" id="UP000295680">
    <property type="component" value="Unassembled WGS sequence"/>
</dbReference>
<evidence type="ECO:0000256" key="2">
    <source>
        <dbReference type="ARBA" id="ARBA00023125"/>
    </source>
</evidence>
<reference evidence="5 6" key="1">
    <citation type="submission" date="2019-03" db="EMBL/GenBank/DDBJ databases">
        <title>Genomic Encyclopedia of Type Strains, Phase IV (KMG-IV): sequencing the most valuable type-strain genomes for metagenomic binning, comparative biology and taxonomic classification.</title>
        <authorList>
            <person name="Goeker M."/>
        </authorList>
    </citation>
    <scope>NUCLEOTIDE SEQUENCE [LARGE SCALE GENOMIC DNA]</scope>
    <source>
        <strain evidence="5 6">DSM 45934</strain>
    </source>
</reference>
<organism evidence="5 6">
    <name type="scientific">Actinocrispum wychmicini</name>
    <dbReference type="NCBI Taxonomy" id="1213861"/>
    <lineage>
        <taxon>Bacteria</taxon>
        <taxon>Bacillati</taxon>
        <taxon>Actinomycetota</taxon>
        <taxon>Actinomycetes</taxon>
        <taxon>Pseudonocardiales</taxon>
        <taxon>Pseudonocardiaceae</taxon>
        <taxon>Actinocrispum</taxon>
    </lineage>
</organism>
<keyword evidence="1" id="KW-0805">Transcription regulation</keyword>
<dbReference type="RefSeq" id="WP_243727322.1">
    <property type="nucleotide sequence ID" value="NZ_SLWS01000009.1"/>
</dbReference>
<dbReference type="PANTHER" id="PTHR33204:SF18">
    <property type="entry name" value="TRANSCRIPTIONAL REGULATORY PROTEIN"/>
    <property type="match status" value="1"/>
</dbReference>
<dbReference type="SUPFAM" id="SSF55718">
    <property type="entry name" value="SCP-like"/>
    <property type="match status" value="1"/>
</dbReference>
<keyword evidence="2" id="KW-0238">DNA-binding</keyword>
<dbReference type="Gene3D" id="1.10.10.10">
    <property type="entry name" value="Winged helix-like DNA-binding domain superfamily/Winged helix DNA-binding domain"/>
    <property type="match status" value="1"/>
</dbReference>
<accession>A0A4R2J613</accession>
<dbReference type="SUPFAM" id="SSF46785">
    <property type="entry name" value="Winged helix' DNA-binding domain"/>
    <property type="match status" value="1"/>
</dbReference>
<dbReference type="PANTHER" id="PTHR33204">
    <property type="entry name" value="TRANSCRIPTIONAL REGULATOR, MARR FAMILY"/>
    <property type="match status" value="1"/>
</dbReference>
<name>A0A4R2J613_9PSEU</name>
<dbReference type="InterPro" id="IPR036527">
    <property type="entry name" value="SCP2_sterol-bd_dom_sf"/>
</dbReference>
<dbReference type="EMBL" id="SLWS01000009">
    <property type="protein sequence ID" value="TCO54393.1"/>
    <property type="molecule type" value="Genomic_DNA"/>
</dbReference>
<evidence type="ECO:0000259" key="4">
    <source>
        <dbReference type="PROSITE" id="PS51118"/>
    </source>
</evidence>
<protein>
    <submittedName>
        <fullName evidence="5">HxlR family transcriptional regulator</fullName>
    </submittedName>
</protein>
<feature type="domain" description="HTH hxlR-type" evidence="4">
    <location>
        <begin position="70"/>
        <end position="166"/>
    </location>
</feature>
<dbReference type="AlphaFoldDB" id="A0A4R2J613"/>
<comment type="caution">
    <text evidence="5">The sequence shown here is derived from an EMBL/GenBank/DDBJ whole genome shotgun (WGS) entry which is preliminary data.</text>
</comment>
<dbReference type="InterPro" id="IPR036388">
    <property type="entry name" value="WH-like_DNA-bd_sf"/>
</dbReference>
<gene>
    <name evidence="5" type="ORF">EV192_109374</name>
</gene>
<dbReference type="Pfam" id="PF01638">
    <property type="entry name" value="HxlR"/>
    <property type="match status" value="1"/>
</dbReference>
<evidence type="ECO:0000313" key="6">
    <source>
        <dbReference type="Proteomes" id="UP000295680"/>
    </source>
</evidence>
<dbReference type="InterPro" id="IPR002577">
    <property type="entry name" value="HTH_HxlR"/>
</dbReference>
<evidence type="ECO:0000256" key="3">
    <source>
        <dbReference type="ARBA" id="ARBA00023163"/>
    </source>
</evidence>